<keyword evidence="4 5" id="KW-0804">Transcription</keyword>
<dbReference type="SUPFAM" id="SSF75625">
    <property type="entry name" value="YebC-like"/>
    <property type="match status" value="1"/>
</dbReference>
<dbReference type="InterPro" id="IPR002876">
    <property type="entry name" value="Transcrip_reg_TACO1-like"/>
</dbReference>
<sequence length="244" mass="27050">MSGHNKWSKIKNKKGSEDARRGKIFTKHARNITVAARQGGDNPDYNPALKQAIDKAKADNMPNDNIDRAIKKASGEGAGDNYSRIIYEGYGPGGVAVIVDCLTDNVQRTAPDVRHAFDKNGGNLGTDGSVMFMFDHKGEILVNNTDKDFDQFMMDALEAGADDVIEEKEFFEAITSIEAFNDAVENLKNAGYKVERSDISYIAQNDIEVASEHHGKLEKLIDTLEDNDDVQEVYTNWDAPNEEE</sequence>
<dbReference type="InterPro" id="IPR029072">
    <property type="entry name" value="YebC-like"/>
</dbReference>
<dbReference type="EMBL" id="PKGS01000004">
    <property type="protein sequence ID" value="PKZ16470.1"/>
    <property type="molecule type" value="Genomic_DNA"/>
</dbReference>
<reference evidence="9 10" key="1">
    <citation type="submission" date="2017-12" db="EMBL/GenBank/DDBJ databases">
        <title>Phylogenetic diversity of female urinary microbiome.</title>
        <authorList>
            <person name="Thomas-White K."/>
            <person name="Wolfe A.J."/>
        </authorList>
    </citation>
    <scope>NUCLEOTIDE SEQUENCE [LARGE SCALE GENOMIC DNA]</scope>
    <source>
        <strain evidence="9 10">UMB0119</strain>
    </source>
</reference>
<comment type="similarity">
    <text evidence="1 5">Belongs to the TACO1 family.</text>
</comment>
<feature type="region of interest" description="Disordered" evidence="6">
    <location>
        <begin position="1"/>
        <end position="24"/>
    </location>
</feature>
<dbReference type="Pfam" id="PF01709">
    <property type="entry name" value="Transcrip_reg"/>
    <property type="match status" value="1"/>
</dbReference>
<dbReference type="GO" id="GO:0006355">
    <property type="term" value="P:regulation of DNA-templated transcription"/>
    <property type="evidence" value="ECO:0007669"/>
    <property type="project" value="UniProtKB-UniRule"/>
</dbReference>
<evidence type="ECO:0000256" key="2">
    <source>
        <dbReference type="ARBA" id="ARBA00023015"/>
    </source>
</evidence>
<dbReference type="NCBIfam" id="NF009044">
    <property type="entry name" value="PRK12378.1"/>
    <property type="match status" value="1"/>
</dbReference>
<dbReference type="HAMAP" id="MF_00693">
    <property type="entry name" value="Transcrip_reg_TACO1"/>
    <property type="match status" value="1"/>
</dbReference>
<dbReference type="Gene3D" id="3.30.70.980">
    <property type="match status" value="2"/>
</dbReference>
<evidence type="ECO:0000313" key="9">
    <source>
        <dbReference type="EMBL" id="PKZ16470.1"/>
    </source>
</evidence>
<feature type="domain" description="TACO1/YebC-like N-terminal" evidence="8">
    <location>
        <begin position="5"/>
        <end position="76"/>
    </location>
</feature>
<evidence type="ECO:0000313" key="10">
    <source>
        <dbReference type="Proteomes" id="UP000234335"/>
    </source>
</evidence>
<dbReference type="GO" id="GO:0005829">
    <property type="term" value="C:cytosol"/>
    <property type="evidence" value="ECO:0007669"/>
    <property type="project" value="TreeGrafter"/>
</dbReference>
<comment type="subcellular location">
    <subcellularLocation>
        <location evidence="5">Cytoplasm</location>
    </subcellularLocation>
</comment>
<protein>
    <recommendedName>
        <fullName evidence="5">Probable transcriptional regulatory protein CYJ34_06545</fullName>
    </recommendedName>
</protein>
<dbReference type="AlphaFoldDB" id="A0A2I1M8L8"/>
<dbReference type="Pfam" id="PF20772">
    <property type="entry name" value="TACO1_YebC_N"/>
    <property type="match status" value="1"/>
</dbReference>
<accession>A0A2I1M8L8</accession>
<dbReference type="FunFam" id="1.10.10.200:FF:000002">
    <property type="entry name" value="Probable transcriptional regulatory protein CLM62_37755"/>
    <property type="match status" value="1"/>
</dbReference>
<evidence type="ECO:0000259" key="7">
    <source>
        <dbReference type="Pfam" id="PF01709"/>
    </source>
</evidence>
<evidence type="ECO:0000256" key="6">
    <source>
        <dbReference type="SAM" id="MobiDB-lite"/>
    </source>
</evidence>
<dbReference type="PANTHER" id="PTHR12532">
    <property type="entry name" value="TRANSLATIONAL ACTIVATOR OF CYTOCHROME C OXIDASE 1"/>
    <property type="match status" value="1"/>
</dbReference>
<keyword evidence="10" id="KW-1185">Reference proteome</keyword>
<keyword evidence="3 5" id="KW-0238">DNA-binding</keyword>
<dbReference type="Proteomes" id="UP000234335">
    <property type="component" value="Unassembled WGS sequence"/>
</dbReference>
<comment type="caution">
    <text evidence="9">The sequence shown here is derived from an EMBL/GenBank/DDBJ whole genome shotgun (WGS) entry which is preliminary data.</text>
</comment>
<evidence type="ECO:0000256" key="4">
    <source>
        <dbReference type="ARBA" id="ARBA00023163"/>
    </source>
</evidence>
<evidence type="ECO:0000259" key="8">
    <source>
        <dbReference type="Pfam" id="PF20772"/>
    </source>
</evidence>
<organism evidence="9 10">
    <name type="scientific">Anaerococcus octavius</name>
    <dbReference type="NCBI Taxonomy" id="54007"/>
    <lineage>
        <taxon>Bacteria</taxon>
        <taxon>Bacillati</taxon>
        <taxon>Bacillota</taxon>
        <taxon>Tissierellia</taxon>
        <taxon>Tissierellales</taxon>
        <taxon>Peptoniphilaceae</taxon>
        <taxon>Anaerococcus</taxon>
    </lineage>
</organism>
<feature type="domain" description="TACO1/YebC-like second and third" evidence="7">
    <location>
        <begin position="82"/>
        <end position="237"/>
    </location>
</feature>
<dbReference type="GO" id="GO:0003677">
    <property type="term" value="F:DNA binding"/>
    <property type="evidence" value="ECO:0007669"/>
    <property type="project" value="UniProtKB-UniRule"/>
</dbReference>
<evidence type="ECO:0000256" key="1">
    <source>
        <dbReference type="ARBA" id="ARBA00008724"/>
    </source>
</evidence>
<dbReference type="NCBIfam" id="TIGR01033">
    <property type="entry name" value="YebC/PmpR family DNA-binding transcriptional regulator"/>
    <property type="match status" value="1"/>
</dbReference>
<keyword evidence="5" id="KW-0963">Cytoplasm</keyword>
<dbReference type="PANTHER" id="PTHR12532:SF0">
    <property type="entry name" value="TRANSLATIONAL ACTIVATOR OF CYTOCHROME C OXIDASE 1"/>
    <property type="match status" value="1"/>
</dbReference>
<gene>
    <name evidence="9" type="ORF">CYJ34_06545</name>
</gene>
<name>A0A2I1M8L8_9FIRM</name>
<dbReference type="InterPro" id="IPR048300">
    <property type="entry name" value="TACO1_YebC-like_2nd/3rd_dom"/>
</dbReference>
<dbReference type="NCBIfam" id="NF001030">
    <property type="entry name" value="PRK00110.1"/>
    <property type="match status" value="1"/>
</dbReference>
<feature type="compositionally biased region" description="Basic residues" evidence="6">
    <location>
        <begin position="1"/>
        <end position="13"/>
    </location>
</feature>
<dbReference type="InterPro" id="IPR049083">
    <property type="entry name" value="TACO1_YebC_N"/>
</dbReference>
<dbReference type="InterPro" id="IPR017856">
    <property type="entry name" value="Integrase-like_N"/>
</dbReference>
<dbReference type="Gene3D" id="1.10.10.200">
    <property type="match status" value="1"/>
</dbReference>
<dbReference type="RefSeq" id="WP_101540493.1">
    <property type="nucleotide sequence ID" value="NZ_CALTZC010000008.1"/>
</dbReference>
<evidence type="ECO:0000256" key="5">
    <source>
        <dbReference type="HAMAP-Rule" id="MF_00693"/>
    </source>
</evidence>
<evidence type="ECO:0000256" key="3">
    <source>
        <dbReference type="ARBA" id="ARBA00023125"/>
    </source>
</evidence>
<dbReference type="InterPro" id="IPR026564">
    <property type="entry name" value="Transcrip_reg_TACO1-like_dom3"/>
</dbReference>
<proteinExistence type="inferred from homology"/>
<keyword evidence="2 5" id="KW-0805">Transcription regulation</keyword>